<reference evidence="2 3" key="2">
    <citation type="journal article" date="2011" name="J. Bacteriol.">
        <title>Genomes of three methylotrophs from a single niche uncover genetic and metabolic divergence of Methylophilaceae.</title>
        <authorList>
            <person name="Lapidus A."/>
            <person name="Clum A."/>
            <person name="Labutti K."/>
            <person name="Kaluzhnaya M.G."/>
            <person name="Lim S."/>
            <person name="Beck D.A."/>
            <person name="Glavina Del Rio T."/>
            <person name="Nolan M."/>
            <person name="Mavromatis K."/>
            <person name="Huntemann M."/>
            <person name="Lucas S."/>
            <person name="Lidstrom M.E."/>
            <person name="Ivanova N."/>
            <person name="Chistoserdova L."/>
        </authorList>
    </citation>
    <scope>NUCLEOTIDE SEQUENCE [LARGE SCALE GENOMIC DNA]</scope>
    <source>
        <strain evidence="2 3">301</strain>
    </source>
</reference>
<dbReference type="Pfam" id="PF13994">
    <property type="entry name" value="PgaD"/>
    <property type="match status" value="1"/>
</dbReference>
<evidence type="ECO:0000313" key="2">
    <source>
        <dbReference type="EMBL" id="ADI28434.1"/>
    </source>
</evidence>
<dbReference type="KEGG" id="meh:M301_0046"/>
<dbReference type="RefSeq" id="WP_013146752.1">
    <property type="nucleotide sequence ID" value="NC_014207.1"/>
</dbReference>
<keyword evidence="1" id="KW-0812">Transmembrane</keyword>
<feature type="transmembrane region" description="Helical" evidence="1">
    <location>
        <begin position="21"/>
        <end position="49"/>
    </location>
</feature>
<dbReference type="Proteomes" id="UP000000383">
    <property type="component" value="Chromosome"/>
</dbReference>
<sequence>MSKSLIIEKPELQSHAHRFGWSSITLFFWGLYIYLWLPFITLLAWWIGVKLFHLQIVELHGYAGVIGKLGLYSAIVVILSVTLIGWANIERFRFKDSARRVDNTPVSVREIAKLFKLQENQLIQLRQKQSVIVRFSDKGHLTEVAEYIHH</sequence>
<evidence type="ECO:0000313" key="3">
    <source>
        <dbReference type="Proteomes" id="UP000000383"/>
    </source>
</evidence>
<dbReference type="NCBIfam" id="TIGR03940">
    <property type="entry name" value="PGA_PgaD"/>
    <property type="match status" value="1"/>
</dbReference>
<keyword evidence="1" id="KW-0472">Membrane</keyword>
<dbReference type="STRING" id="666681.M301_0046"/>
<dbReference type="AlphaFoldDB" id="D7DK49"/>
<feature type="transmembrane region" description="Helical" evidence="1">
    <location>
        <begin position="69"/>
        <end position="89"/>
    </location>
</feature>
<dbReference type="eggNOG" id="COG3658">
    <property type="taxonomic scope" value="Bacteria"/>
</dbReference>
<protein>
    <recommendedName>
        <fullName evidence="4">Poly-beta-1,6-N-acetyl-D-glucosamine biosynthesis protein PgaD</fullName>
    </recommendedName>
</protein>
<organism evidence="2 3">
    <name type="scientific">Methylotenera versatilis (strain 301)</name>
    <dbReference type="NCBI Taxonomy" id="666681"/>
    <lineage>
        <taxon>Bacteria</taxon>
        <taxon>Pseudomonadati</taxon>
        <taxon>Pseudomonadota</taxon>
        <taxon>Betaproteobacteria</taxon>
        <taxon>Nitrosomonadales</taxon>
        <taxon>Methylophilaceae</taxon>
        <taxon>Methylotenera</taxon>
    </lineage>
</organism>
<keyword evidence="3" id="KW-1185">Reference proteome</keyword>
<evidence type="ECO:0000256" key="1">
    <source>
        <dbReference type="SAM" id="Phobius"/>
    </source>
</evidence>
<dbReference type="OrthoDB" id="5782986at2"/>
<reference evidence="3" key="1">
    <citation type="submission" date="2010-05" db="EMBL/GenBank/DDBJ databases">
        <title>Complete sequence of Methylotenera sp. 301.</title>
        <authorList>
            <person name="Lucas S."/>
            <person name="Copeland A."/>
            <person name="Lapidus A."/>
            <person name="Cheng J.-F."/>
            <person name="Bruce D."/>
            <person name="Goodwin L."/>
            <person name="Pitluck S."/>
            <person name="Clum A."/>
            <person name="Land M."/>
            <person name="Hauser L."/>
            <person name="Kyrpides N."/>
            <person name="Ivanova N."/>
            <person name="Chistoservova L."/>
            <person name="Kalyuzhnaya M."/>
            <person name="Woyke T."/>
        </authorList>
    </citation>
    <scope>NUCLEOTIDE SEQUENCE [LARGE SCALE GENOMIC DNA]</scope>
    <source>
        <strain evidence="3">301</strain>
    </source>
</reference>
<proteinExistence type="predicted"/>
<keyword evidence="1" id="KW-1133">Transmembrane helix</keyword>
<dbReference type="HOGENOM" id="CLU_117683_1_0_4"/>
<name>D7DK49_METV0</name>
<dbReference type="EMBL" id="CP002056">
    <property type="protein sequence ID" value="ADI28434.1"/>
    <property type="molecule type" value="Genomic_DNA"/>
</dbReference>
<dbReference type="GO" id="GO:0043709">
    <property type="term" value="P:cell adhesion involved in single-species biofilm formation"/>
    <property type="evidence" value="ECO:0007669"/>
    <property type="project" value="InterPro"/>
</dbReference>
<gene>
    <name evidence="2" type="ordered locus">M301_0046</name>
</gene>
<dbReference type="InterPro" id="IPR023829">
    <property type="entry name" value="PGA_PgaD"/>
</dbReference>
<evidence type="ECO:0008006" key="4">
    <source>
        <dbReference type="Google" id="ProtNLM"/>
    </source>
</evidence>
<accession>D7DK49</accession>